<dbReference type="RefSeq" id="WP_182040799.1">
    <property type="nucleotide sequence ID" value="NZ_PDLY01000002.1"/>
</dbReference>
<evidence type="ECO:0000256" key="1">
    <source>
        <dbReference type="SAM" id="Coils"/>
    </source>
</evidence>
<reference evidence="4 5" key="1">
    <citation type="submission" date="2017-10" db="EMBL/GenBank/DDBJ databases">
        <authorList>
            <person name="Jakob F."/>
        </authorList>
    </citation>
    <scope>NUCLEOTIDE SEQUENCE [LARGE SCALE GENOMIC DNA]</scope>
    <source>
        <strain evidence="4 5">TMW 2.1889</strain>
    </source>
</reference>
<dbReference type="EMBL" id="PDLY01000002">
    <property type="protein sequence ID" value="MBA5727202.1"/>
    <property type="molecule type" value="Genomic_DNA"/>
</dbReference>
<evidence type="ECO:0000259" key="3">
    <source>
        <dbReference type="Pfam" id="PF13411"/>
    </source>
</evidence>
<comment type="caution">
    <text evidence="4">The sequence shown here is derived from an EMBL/GenBank/DDBJ whole genome shotgun (WGS) entry which is preliminary data.</text>
</comment>
<name>A0ABR5ZSA6_9PROT</name>
<dbReference type="Pfam" id="PF13411">
    <property type="entry name" value="MerR_1"/>
    <property type="match status" value="1"/>
</dbReference>
<feature type="domain" description="HTH merR-type" evidence="3">
    <location>
        <begin position="18"/>
        <end position="72"/>
    </location>
</feature>
<keyword evidence="5" id="KW-1185">Reference proteome</keyword>
<proteinExistence type="predicted"/>
<accession>A0ABR5ZSA6</accession>
<protein>
    <recommendedName>
        <fullName evidence="3">HTH merR-type domain-containing protein</fullName>
    </recommendedName>
</protein>
<dbReference type="InterPro" id="IPR009061">
    <property type="entry name" value="DNA-bd_dom_put_sf"/>
</dbReference>
<dbReference type="Gene3D" id="1.10.1660.10">
    <property type="match status" value="1"/>
</dbReference>
<dbReference type="InterPro" id="IPR000551">
    <property type="entry name" value="MerR-type_HTH_dom"/>
</dbReference>
<evidence type="ECO:0000313" key="5">
    <source>
        <dbReference type="Proteomes" id="UP000765338"/>
    </source>
</evidence>
<feature type="coiled-coil region" evidence="1">
    <location>
        <begin position="124"/>
        <end position="683"/>
    </location>
</feature>
<evidence type="ECO:0000313" key="4">
    <source>
        <dbReference type="EMBL" id="MBA5727202.1"/>
    </source>
</evidence>
<dbReference type="Proteomes" id="UP000765338">
    <property type="component" value="Unassembled WGS sequence"/>
</dbReference>
<keyword evidence="1" id="KW-0175">Coiled coil</keyword>
<dbReference type="SUPFAM" id="SSF46955">
    <property type="entry name" value="Putative DNA-binding domain"/>
    <property type="match status" value="1"/>
</dbReference>
<organism evidence="4 5">
    <name type="scientific">Bombella mellum</name>
    <dbReference type="NCBI Taxonomy" id="2039288"/>
    <lineage>
        <taxon>Bacteria</taxon>
        <taxon>Pseudomonadati</taxon>
        <taxon>Pseudomonadota</taxon>
        <taxon>Alphaproteobacteria</taxon>
        <taxon>Acetobacterales</taxon>
        <taxon>Acetobacteraceae</taxon>
        <taxon>Bombella</taxon>
    </lineage>
</organism>
<evidence type="ECO:0000256" key="2">
    <source>
        <dbReference type="SAM" id="MobiDB-lite"/>
    </source>
</evidence>
<gene>
    <name evidence="4" type="ORF">CPA56_04250</name>
</gene>
<feature type="region of interest" description="Disordered" evidence="2">
    <location>
        <begin position="104"/>
        <end position="124"/>
    </location>
</feature>
<sequence>MISVESHQIHQDGLRPVASVAEELGLPLYRLRSWESLYPVFSTEQRDDGQSYYDEQAVTVVRNIARLLYQEGARSHEVVPQLRREGIITDEVASPVSLVRADAAGNSSRKMAVPGGDSAQSGRLKELEQDNKSLNDRLEEFGRIAVSLKTLEDENQALKQALEESRSGASRAGEQRAYVGELEEQNLLLQDAVERLTAEVEIQQKAESARQKQDEADRVKGLALEESNRELQKAVATLQEELKVRQAERDSSAALQGELRTVRAELAALVSENETLRAAGQRQREAEATHGRALEERNRELQRTVERLTGEAREHQKEAEFRKERLAQLEVLRAKLAEMQVEHGQIQALNEELETVRAEAGRCRTLEAENEALRVAQQQQREAEKQREKEEETRLHNLQGTIRRLTAEANEHRQGVEQRQAQLDLLQKKLETVQAANEQIQPLRDELEATKAEAERCTLLEAENEELRQAGKQQQAEAQERRQELERRNLALQATVKRLEVETGERLQEAEARQGELATLRKQLAELRTEHDRLQSLKGEAEALHRQVTTKLEAAEAERQELVRKLEQSVLIMQSLEDENVRLKRSLKTSEEEQGRLADIAGKVEKFEAENSELKRVHAGMAGERERHAQAVERIRTLEAEGVVLHQRLTAQENENRLQARRKEELDRLLRELLGELAEMRKTLTL</sequence>